<name>A0ACC0HMN2_9ERIC</name>
<proteinExistence type="predicted"/>
<gene>
    <name evidence="1" type="ORF">LOK49_LG05G01022</name>
</gene>
<keyword evidence="2" id="KW-1185">Reference proteome</keyword>
<protein>
    <submittedName>
        <fullName evidence="1">NAC domain-containing protein 90</fullName>
    </submittedName>
</protein>
<sequence>MNKKIFAVTKKKKKGQVNLQELASKEFAGKLCREDVEQWFFFIPREENEACEGRQSRFTTPGYWKAIGCPGYVYSARNQVIGIKRTMVFCMGIAPVGRKTKWKMNECRAIESSSVTTIPQVRQEFRLCRVLSSGSDKRCDC</sequence>
<accession>A0ACC0HMN2</accession>
<dbReference type="Proteomes" id="UP001060215">
    <property type="component" value="Chromosome 4"/>
</dbReference>
<evidence type="ECO:0000313" key="2">
    <source>
        <dbReference type="Proteomes" id="UP001060215"/>
    </source>
</evidence>
<reference evidence="1 2" key="1">
    <citation type="journal article" date="2022" name="Plant J.">
        <title>Chromosome-level genome of Camellia lanceoleosa provides a valuable resource for understanding genome evolution and self-incompatibility.</title>
        <authorList>
            <person name="Gong W."/>
            <person name="Xiao S."/>
            <person name="Wang L."/>
            <person name="Liao Z."/>
            <person name="Chang Y."/>
            <person name="Mo W."/>
            <person name="Hu G."/>
            <person name="Li W."/>
            <person name="Zhao G."/>
            <person name="Zhu H."/>
            <person name="Hu X."/>
            <person name="Ji K."/>
            <person name="Xiang X."/>
            <person name="Song Q."/>
            <person name="Yuan D."/>
            <person name="Jin S."/>
            <person name="Zhang L."/>
        </authorList>
    </citation>
    <scope>NUCLEOTIDE SEQUENCE [LARGE SCALE GENOMIC DNA]</scope>
    <source>
        <strain evidence="1">SQ_2022a</strain>
    </source>
</reference>
<evidence type="ECO:0000313" key="1">
    <source>
        <dbReference type="EMBL" id="KAI8013256.1"/>
    </source>
</evidence>
<organism evidence="1 2">
    <name type="scientific">Camellia lanceoleosa</name>
    <dbReference type="NCBI Taxonomy" id="1840588"/>
    <lineage>
        <taxon>Eukaryota</taxon>
        <taxon>Viridiplantae</taxon>
        <taxon>Streptophyta</taxon>
        <taxon>Embryophyta</taxon>
        <taxon>Tracheophyta</taxon>
        <taxon>Spermatophyta</taxon>
        <taxon>Magnoliopsida</taxon>
        <taxon>eudicotyledons</taxon>
        <taxon>Gunneridae</taxon>
        <taxon>Pentapetalae</taxon>
        <taxon>asterids</taxon>
        <taxon>Ericales</taxon>
        <taxon>Theaceae</taxon>
        <taxon>Camellia</taxon>
    </lineage>
</organism>
<comment type="caution">
    <text evidence="1">The sequence shown here is derived from an EMBL/GenBank/DDBJ whole genome shotgun (WGS) entry which is preliminary data.</text>
</comment>
<dbReference type="EMBL" id="CM045761">
    <property type="protein sequence ID" value="KAI8013256.1"/>
    <property type="molecule type" value="Genomic_DNA"/>
</dbReference>